<dbReference type="RefSeq" id="XP_008235879.1">
    <property type="nucleotide sequence ID" value="XM_008237657.2"/>
</dbReference>
<evidence type="ECO:0000313" key="8">
    <source>
        <dbReference type="RefSeq" id="XP_008235878.1"/>
    </source>
</evidence>
<keyword evidence="3 5" id="KW-0804">Transcription</keyword>
<gene>
    <name evidence="8 9" type="primary">LOC103334679</name>
</gene>
<organism evidence="7 8">
    <name type="scientific">Prunus mume</name>
    <name type="common">Japanese apricot</name>
    <name type="synonym">Armeniaca mume</name>
    <dbReference type="NCBI Taxonomy" id="102107"/>
    <lineage>
        <taxon>Eukaryota</taxon>
        <taxon>Viridiplantae</taxon>
        <taxon>Streptophyta</taxon>
        <taxon>Embryophyta</taxon>
        <taxon>Tracheophyta</taxon>
        <taxon>Spermatophyta</taxon>
        <taxon>Magnoliopsida</taxon>
        <taxon>eudicotyledons</taxon>
        <taxon>Gunneridae</taxon>
        <taxon>Pentapetalae</taxon>
        <taxon>rosids</taxon>
        <taxon>fabids</taxon>
        <taxon>Rosales</taxon>
        <taxon>Rosaceae</taxon>
        <taxon>Amygdaloideae</taxon>
        <taxon>Amygdaleae</taxon>
        <taxon>Prunus</taxon>
    </lineage>
</organism>
<evidence type="ECO:0000256" key="3">
    <source>
        <dbReference type="ARBA" id="ARBA00023163"/>
    </source>
</evidence>
<evidence type="ECO:0000256" key="5">
    <source>
        <dbReference type="RuleBase" id="RU369086"/>
    </source>
</evidence>
<evidence type="ECO:0000313" key="7">
    <source>
        <dbReference type="Proteomes" id="UP000694861"/>
    </source>
</evidence>
<evidence type="ECO:0000256" key="1">
    <source>
        <dbReference type="ARBA" id="ARBA00004123"/>
    </source>
</evidence>
<feature type="region of interest" description="Disordered" evidence="6">
    <location>
        <begin position="193"/>
        <end position="214"/>
    </location>
</feature>
<keyword evidence="4 5" id="KW-0539">Nucleus</keyword>
<feature type="compositionally biased region" description="Basic residues" evidence="6">
    <location>
        <begin position="279"/>
        <end position="290"/>
    </location>
</feature>
<keyword evidence="2 5" id="KW-0240">DNA-directed RNA polymerase</keyword>
<evidence type="ECO:0000313" key="9">
    <source>
        <dbReference type="RefSeq" id="XP_008235879.1"/>
    </source>
</evidence>
<accession>A0ABM0P8J1</accession>
<dbReference type="InterPro" id="IPR045113">
    <property type="entry name" value="Rpb7-like"/>
</dbReference>
<reference evidence="8 9" key="3">
    <citation type="submission" date="2025-05" db="UniProtKB">
        <authorList>
            <consortium name="RefSeq"/>
        </authorList>
    </citation>
    <scope>IDENTIFICATION</scope>
</reference>
<comment type="function">
    <text evidence="5">DNA-dependent RNA polymerase which catalyzes the transcription of DNA into RNA using the four ribonucleoside triphosphates as substrates.</text>
</comment>
<dbReference type="Proteomes" id="UP000694861">
    <property type="component" value="Linkage group LG6"/>
</dbReference>
<reference evidence="7" key="2">
    <citation type="journal article" date="2012" name="Nat. Commun.">
        <title>The genome of Prunus mume.</title>
        <authorList>
            <person name="Zhang Q."/>
            <person name="Chen W."/>
            <person name="Sun L."/>
            <person name="Zhao F."/>
            <person name="Huang B."/>
            <person name="Yang W."/>
            <person name="Tao Y."/>
            <person name="Wang J."/>
            <person name="Yuan Z."/>
            <person name="Fan G."/>
            <person name="Xing Z."/>
            <person name="Han C."/>
            <person name="Pan H."/>
            <person name="Zhong X."/>
            <person name="Shi W."/>
            <person name="Liang X."/>
            <person name="Du D."/>
            <person name="Sun F."/>
            <person name="Xu Z."/>
            <person name="Hao R."/>
            <person name="Lv T."/>
            <person name="Lv Y."/>
            <person name="Zheng Z."/>
            <person name="Sun M."/>
            <person name="Luo L."/>
            <person name="Cai M."/>
            <person name="Gao Y."/>
            <person name="Wang J."/>
            <person name="Yin Y."/>
            <person name="Xu X."/>
            <person name="Cheng T."/>
            <person name="Wang J."/>
        </authorList>
    </citation>
    <scope>NUCLEOTIDE SEQUENCE [LARGE SCALE GENOMIC DNA]</scope>
</reference>
<protein>
    <recommendedName>
        <fullName evidence="5">DNA-directed RNA polymerase subunit</fullName>
    </recommendedName>
</protein>
<sequence>MDGLNVSDVNLQVQLHPSRSNNVRKAVLRELSSLLLRFNEKFQGVVLAYEFNIDKVPEILPSMHPYLYVRLKAKLLLFSPQPDMLLEGKVVKVRQESIHVIILGFSSAIITDKDIREEFQYKTKHGKDLFVSRSHKRHVIKAGTMIRLLVKSVDEETLCISGSLLPAHTGSILWLDKHVENVSLTDGICRSNKRRRGNEEESVMQEPGRTSAEAYSMVDHYIKKSKKHREYATQKPSRSEAYSAISDHSIKKSKKHRESAMQEPSRSEAYSAISDNSIKKSKKHKTREES</sequence>
<name>A0ABM0P8J1_PRUMU</name>
<evidence type="ECO:0000256" key="2">
    <source>
        <dbReference type="ARBA" id="ARBA00022478"/>
    </source>
</evidence>
<dbReference type="PANTHER" id="PTHR12709">
    <property type="entry name" value="DNA-DIRECTED RNA POLYMERASE II, III"/>
    <property type="match status" value="1"/>
</dbReference>
<dbReference type="PANTHER" id="PTHR12709:SF5">
    <property type="entry name" value="DNA-DIRECTED RNA POLYMERASE I SUBUNIT RPA43"/>
    <property type="match status" value="1"/>
</dbReference>
<comment type="subcellular location">
    <subcellularLocation>
        <location evidence="1 5">Nucleus</location>
    </subcellularLocation>
</comment>
<evidence type="ECO:0000256" key="6">
    <source>
        <dbReference type="SAM" id="MobiDB-lite"/>
    </source>
</evidence>
<proteinExistence type="predicted"/>
<dbReference type="InterPro" id="IPR036898">
    <property type="entry name" value="RNA_pol_Rpb7-like_N_sf"/>
</dbReference>
<dbReference type="GeneID" id="103334679"/>
<feature type="region of interest" description="Disordered" evidence="6">
    <location>
        <begin position="226"/>
        <end position="290"/>
    </location>
</feature>
<reference evidence="7" key="1">
    <citation type="journal article" date="1997" name="Nucleic Acids Res.">
        <title>tRNAscan-SE: a program for improved detection of transfer RNA genes in genomic sequence.</title>
        <authorList>
            <person name="Lowe T.M."/>
            <person name="Eddy S.R."/>
        </authorList>
    </citation>
    <scope>NUCLEOTIDE SEQUENCE [LARGE SCALE GENOMIC DNA]</scope>
</reference>
<dbReference type="RefSeq" id="XP_008235878.1">
    <property type="nucleotide sequence ID" value="XM_008237656.1"/>
</dbReference>
<evidence type="ECO:0000256" key="4">
    <source>
        <dbReference type="ARBA" id="ARBA00023242"/>
    </source>
</evidence>
<dbReference type="Gene3D" id="3.30.1490.120">
    <property type="entry name" value="RNA polymerase Rpb7-like, N-terminal domain"/>
    <property type="match status" value="1"/>
</dbReference>
<dbReference type="Gene3D" id="2.40.50.1060">
    <property type="match status" value="1"/>
</dbReference>
<keyword evidence="7" id="KW-1185">Reference proteome</keyword>